<dbReference type="PANTHER" id="PTHR34709">
    <property type="entry name" value="OS10G0396666 PROTEIN"/>
    <property type="match status" value="1"/>
</dbReference>
<evidence type="ECO:0000313" key="1">
    <source>
        <dbReference type="EMBL" id="TVU41262.1"/>
    </source>
</evidence>
<evidence type="ECO:0000313" key="2">
    <source>
        <dbReference type="Proteomes" id="UP000324897"/>
    </source>
</evidence>
<organism evidence="1 2">
    <name type="scientific">Eragrostis curvula</name>
    <name type="common">weeping love grass</name>
    <dbReference type="NCBI Taxonomy" id="38414"/>
    <lineage>
        <taxon>Eukaryota</taxon>
        <taxon>Viridiplantae</taxon>
        <taxon>Streptophyta</taxon>
        <taxon>Embryophyta</taxon>
        <taxon>Tracheophyta</taxon>
        <taxon>Spermatophyta</taxon>
        <taxon>Magnoliopsida</taxon>
        <taxon>Liliopsida</taxon>
        <taxon>Poales</taxon>
        <taxon>Poaceae</taxon>
        <taxon>PACMAD clade</taxon>
        <taxon>Chloridoideae</taxon>
        <taxon>Eragrostideae</taxon>
        <taxon>Eragrostidinae</taxon>
        <taxon>Eragrostis</taxon>
    </lineage>
</organism>
<dbReference type="EMBL" id="RWGY01000007">
    <property type="protein sequence ID" value="TVU41262.1"/>
    <property type="molecule type" value="Genomic_DNA"/>
</dbReference>
<comment type="caution">
    <text evidence="1">The sequence shown here is derived from an EMBL/GenBank/DDBJ whole genome shotgun (WGS) entry which is preliminary data.</text>
</comment>
<proteinExistence type="predicted"/>
<dbReference type="AlphaFoldDB" id="A0A5J9VXV0"/>
<sequence>MGTGAQKVTVTFDPSVTVVTEELCQELLRLPGPEICMRIYLYRDGEKISGTPVFIYNIRHMNALVDPVRDADPADAAAVLLLAAPRLTGWLAFGFSEALEGARAAGAIELPCFEKAELICLHFRIGYLGLALPPSGVFAKHAVLHFQNIRFKGPCNLGDAVSSVRCPSLKFLYVFRAQGVSNLDIRSESLRILHLETLEGLQQLTVVAPRLRYLGVSNSFMGRRPTVDISVPVLVMLQWYDAYDPSSVQLGELAWLQELRTFGDLKYESPGYPFNGEVVMLLQSFRKIPMVSLFIYYPPCIENGLVTPRHAGPLGLARAALAAHAAPVLRELDVFSVNANPGDAAAVLLLAAPRLTGWLLFKNMAWGEAGAAAAGTIKLPCFEKAEGIYLHLGYLGLALPPSGVFAKLARLHFDNVRFHGPCNLGDAISSSRCPSLQHLHVVHAQGVSNLHIHTESLLLLELNALEGLQQLTVVAPMLRDLGVFHCFIGRQPVADFSVPVLETLKWVDEYDPRSVQWGELAQLRELRTLGDLRTEFPEYPLNRDLVRDKHANYGYGQCPYYVLKASDVDMDANSQQNELKRGEVNTQYLAEVLTFLPYIDNLELGISTLGHGVGPYIFHFLSISSGIRKLQLRIRGDVKGKSVCSPGCDCHQPQDSDTEELIIDSLQEVDIYFDPLVTVSEELCQELLGLSHPETCMKIYLYRDGTRVIDTDPGDAAAVLLLAAPRLAGSLVFDNKALGKDGTAPSGAIELPCFDKAKGIYLRLGYLGLVLPPSGVFTKLAVLDLENVRFHGPCNLGDAVSSARSPSLQYLHVIDVEGVSHLDIHSESLLTLELNALEGLQKLTVVAPRLRFLCVSNSFMGRQPVADLSVPVLDTLKWVDEYDPSSANTQYLAEVLTFLPDIDNLQLRISTLGHGVGPYLFHFLSISSGIRKLQLWIWGHSKGKSVCSPGCDCHQPQDSETEELIIDSLQEVYIYQLRGAGHEIVFLKRLLRCASALKTITVDFDPLVTVKEELCQELLGLSKPETCMKIYLYRDGAKVMYAPVS</sequence>
<evidence type="ECO:0008006" key="3">
    <source>
        <dbReference type="Google" id="ProtNLM"/>
    </source>
</evidence>
<dbReference type="InterPro" id="IPR055312">
    <property type="entry name" value="FBL15-like"/>
</dbReference>
<dbReference type="PANTHER" id="PTHR34709:SF52">
    <property type="entry name" value="OS07G0548100 PROTEIN"/>
    <property type="match status" value="1"/>
</dbReference>
<feature type="non-terminal residue" evidence="1">
    <location>
        <position position="1"/>
    </location>
</feature>
<dbReference type="Gramene" id="TVU41262">
    <property type="protein sequence ID" value="TVU41262"/>
    <property type="gene ID" value="EJB05_14765"/>
</dbReference>
<name>A0A5J9VXV0_9POAL</name>
<accession>A0A5J9VXV0</accession>
<reference evidence="1 2" key="1">
    <citation type="journal article" date="2019" name="Sci. Rep.">
        <title>A high-quality genome of Eragrostis curvula grass provides insights into Poaceae evolution and supports new strategies to enhance forage quality.</title>
        <authorList>
            <person name="Carballo J."/>
            <person name="Santos B.A.C.M."/>
            <person name="Zappacosta D."/>
            <person name="Garbus I."/>
            <person name="Selva J.P."/>
            <person name="Gallo C.A."/>
            <person name="Diaz A."/>
            <person name="Albertini E."/>
            <person name="Caccamo M."/>
            <person name="Echenique V."/>
        </authorList>
    </citation>
    <scope>NUCLEOTIDE SEQUENCE [LARGE SCALE GENOMIC DNA]</scope>
    <source>
        <strain evidence="2">cv. Victoria</strain>
        <tissue evidence="1">Leaf</tissue>
    </source>
</reference>
<gene>
    <name evidence="1" type="ORF">EJB05_14765</name>
</gene>
<keyword evidence="2" id="KW-1185">Reference proteome</keyword>
<dbReference type="Proteomes" id="UP000324897">
    <property type="component" value="Chromosome 4"/>
</dbReference>
<protein>
    <recommendedName>
        <fullName evidence="3">FBD domain-containing protein</fullName>
    </recommendedName>
</protein>